<protein>
    <recommendedName>
        <fullName evidence="4">Zinc finger protein</fullName>
    </recommendedName>
</protein>
<reference evidence="2 3" key="1">
    <citation type="journal article" date="2019" name="Genome Biol. Evol.">
        <title>Genomic Plasticity Mediated by Transposable Elements in the Plant Pathogenic Fungus Colletotrichum higginsianum.</title>
        <authorList>
            <person name="Tsushima A."/>
            <person name="Gan P."/>
            <person name="Kumakura N."/>
            <person name="Narusaka M."/>
            <person name="Takano Y."/>
            <person name="Narusaka Y."/>
            <person name="Shirasu K."/>
        </authorList>
    </citation>
    <scope>NUCLEOTIDE SEQUENCE [LARGE SCALE GENOMIC DNA]</scope>
    <source>
        <strain evidence="2 3">MAFF305635-RFP</strain>
    </source>
</reference>
<feature type="compositionally biased region" description="Basic and acidic residues" evidence="1">
    <location>
        <begin position="787"/>
        <end position="810"/>
    </location>
</feature>
<dbReference type="AlphaFoldDB" id="A0A4T0W2Y4"/>
<feature type="region of interest" description="Disordered" evidence="1">
    <location>
        <begin position="28"/>
        <end position="63"/>
    </location>
</feature>
<evidence type="ECO:0000256" key="1">
    <source>
        <dbReference type="SAM" id="MobiDB-lite"/>
    </source>
</evidence>
<comment type="caution">
    <text evidence="2">The sequence shown here is derived from an EMBL/GenBank/DDBJ whole genome shotgun (WGS) entry which is preliminary data.</text>
</comment>
<organism evidence="2 3">
    <name type="scientific">Colletotrichum higginsianum</name>
    <dbReference type="NCBI Taxonomy" id="80884"/>
    <lineage>
        <taxon>Eukaryota</taxon>
        <taxon>Fungi</taxon>
        <taxon>Dikarya</taxon>
        <taxon>Ascomycota</taxon>
        <taxon>Pezizomycotina</taxon>
        <taxon>Sordariomycetes</taxon>
        <taxon>Hypocreomycetidae</taxon>
        <taxon>Glomerellales</taxon>
        <taxon>Glomerellaceae</taxon>
        <taxon>Colletotrichum</taxon>
        <taxon>Colletotrichum destructivum species complex</taxon>
    </lineage>
</organism>
<feature type="compositionally biased region" description="Low complexity" evidence="1">
    <location>
        <begin position="42"/>
        <end position="61"/>
    </location>
</feature>
<dbReference type="Proteomes" id="UP000305883">
    <property type="component" value="Unassembled WGS sequence"/>
</dbReference>
<accession>A0A4T0W2Y4</accession>
<gene>
    <name evidence="2" type="ORF">CH35J_005403</name>
</gene>
<dbReference type="EMBL" id="MWPZ01000004">
    <property type="protein sequence ID" value="TIC99572.1"/>
    <property type="molecule type" value="Genomic_DNA"/>
</dbReference>
<feature type="region of interest" description="Disordered" evidence="1">
    <location>
        <begin position="436"/>
        <end position="458"/>
    </location>
</feature>
<evidence type="ECO:0008006" key="4">
    <source>
        <dbReference type="Google" id="ProtNLM"/>
    </source>
</evidence>
<proteinExistence type="predicted"/>
<evidence type="ECO:0000313" key="3">
    <source>
        <dbReference type="Proteomes" id="UP000305883"/>
    </source>
</evidence>
<sequence>MESKLSLLTFGDDRRSLNQSHSALRALTSSRLSRTRPRRDSCSTSSSSSTCSSIDSTSSPSCVTRTVTPDQCALHRFIVWAAVQRNTSQKMTAADRLECPLLRCRKRFPNHEAMLRHLYACDQLFTGEYWCYECGKAEKFNDGKCKRCLGHPGKRRRIMSVAKNFFSSLGQRSKINHMPDLDMKDVSDIAAVPPLSYDSCIQPQQVELSSCTEILEIDSVEVPLPTPMDVHRCILESEPAPLPTFLPDDLNCDQQLPLLESSDAALRPNENGAVAPEQTSDASGLVKATDTAIPAHAVDANSLVGSAWDTLKTHITSSLRKLRHLTHNPLVGQLQSVSSQEIANRGLAVLKVLLEGGRSTSSVDMLCFIHVTYSLSLIVHEDDTRNRSKQLFAQAFCYSNWLAAGERTDYAEVASAIWQPLDLSLGELDELISEQDGRVSSTPPSLKGKESASPPSGNQLKKDILLEVARFFLDELEHAVLPSKNLESTEVLSSMLWTKHSVDTTDSSTLNRHLSASFRTWRCEIRRDFSHAENLDPNIKRIQMRIDNGSIRSARRAELELMQAGKGCVSMQEYFDSYVPKVRELSDCFYHQYLLEEIPRTSYHVNGVDLARTIFSGIWEKEAIKHAKQDTANVSGEAALEEFIRNTTTALDDPWESFLLAPEDPLVMPTPLPDTQRAMNDAELANAISLFYETGESSMKEILQTSLTPTNFCTAPSKKSVQATLSSTGQKLEVKASDCCEICGYQPKGDPQWFKGSMAKHKKLQHSMAPPKIYRCPYPGCTSQYKNRPDNLKQHQQDKGHFVDGPTERRPSKRKKRNE</sequence>
<dbReference type="OrthoDB" id="5366163at2759"/>
<evidence type="ECO:0000313" key="2">
    <source>
        <dbReference type="EMBL" id="TIC99572.1"/>
    </source>
</evidence>
<name>A0A4T0W2Y4_9PEZI</name>
<feature type="region of interest" description="Disordered" evidence="1">
    <location>
        <begin position="785"/>
        <end position="819"/>
    </location>
</feature>